<dbReference type="InterPro" id="IPR049164">
    <property type="entry name" value="Glyco_hydro_78_N"/>
</dbReference>
<reference evidence="4" key="1">
    <citation type="submission" date="2017-01" db="EMBL/GenBank/DDBJ databases">
        <authorList>
            <person name="Varghese N."/>
            <person name="Submissions S."/>
        </authorList>
    </citation>
    <scope>NUCLEOTIDE SEQUENCE [LARGE SCALE GENOMIC DNA]</scope>
    <source>
        <strain evidence="4">ATCC 700103</strain>
    </source>
</reference>
<dbReference type="Pfam" id="PF17389">
    <property type="entry name" value="Bac_rhamnosid6H"/>
    <property type="match status" value="1"/>
</dbReference>
<protein>
    <submittedName>
        <fullName evidence="3">Alpha-L-rhamnosidase</fullName>
    </submittedName>
</protein>
<dbReference type="Pfam" id="PF21104">
    <property type="entry name" value="Glyco_hydro_78_N"/>
    <property type="match status" value="1"/>
</dbReference>
<dbReference type="RefSeq" id="WP_076544947.1">
    <property type="nucleotide sequence ID" value="NZ_FTNC01000010.1"/>
</dbReference>
<dbReference type="SUPFAM" id="SSF48208">
    <property type="entry name" value="Six-hairpin glycosidases"/>
    <property type="match status" value="1"/>
</dbReference>
<proteinExistence type="predicted"/>
<evidence type="ECO:0000313" key="4">
    <source>
        <dbReference type="Proteomes" id="UP000185669"/>
    </source>
</evidence>
<dbReference type="Proteomes" id="UP000185669">
    <property type="component" value="Unassembled WGS sequence"/>
</dbReference>
<sequence length="530" mass="61881">MNNGEKQVLVLAGEKNMVFLDKAKNLKTDFIKEETYPESIIEVKKNEKYFQGWKIEKKEDIEKLNQKSFAKGDSIILDFGTHQVGYLNLSIKTAGSPPDAPLRFKLTFGEMPCEIGEDFADYDGWLSSSWLQEEIKTIDVLPTEITLPRRYAFRYLQLEVIDTSSKYEVVFDKISCTSVTTADQNKVKKLPEAVSENLKEIDKVANRTLKNCMQSVFEDGPKRDRRLWLGDLRLQALANYHTFENYDLVKRCLYLFAALPLENGEVAANLFMEPEPQPDDTMLYDYSLFFAVTLYDYYLYSNDLKTLEELWPTAKRQIELGLERLNNNYLVEDSKNWWAFIDWTEGLNKQASAQAILIYSLKRGVKIAEELNELELADYYRKKIKLTSQAAHKYLWDENKKIFISGKEKQTSWASQIWMVLAGILDKKESNNLLNRIMNYSEALKITTPYMYHHLVEAFIKSDNKEKGLEILNYYWGAMIDDGADCFWELYDPEDKSFSPYGSNLINSYCHAWSCTPSYFIRKYYPDYEF</sequence>
<keyword evidence="4" id="KW-1185">Reference proteome</keyword>
<feature type="domain" description="Glycosyl hydrolase family 78 alpha-rhamnosidase N-terminal" evidence="2">
    <location>
        <begin position="37"/>
        <end position="177"/>
    </location>
</feature>
<dbReference type="STRING" id="56779.SAMN05421834_11085"/>
<dbReference type="GO" id="GO:0005975">
    <property type="term" value="P:carbohydrate metabolic process"/>
    <property type="evidence" value="ECO:0007669"/>
    <property type="project" value="InterPro"/>
</dbReference>
<dbReference type="PANTHER" id="PTHR34987:SF4">
    <property type="entry name" value="ALPHA-L-RHAMNOSIDASE C-TERMINAL DOMAIN-CONTAINING PROTEIN"/>
    <property type="match status" value="1"/>
</dbReference>
<dbReference type="PANTHER" id="PTHR34987">
    <property type="entry name" value="C, PUTATIVE (AFU_ORTHOLOGUE AFUA_3G02880)-RELATED"/>
    <property type="match status" value="1"/>
</dbReference>
<feature type="domain" description="Alpha-L-rhamnosidase six-hairpin glycosidase" evidence="1">
    <location>
        <begin position="196"/>
        <end position="522"/>
    </location>
</feature>
<evidence type="ECO:0000313" key="3">
    <source>
        <dbReference type="EMBL" id="SIQ94426.1"/>
    </source>
</evidence>
<dbReference type="AlphaFoldDB" id="A0A1N6WWM8"/>
<name>A0A1N6WWM8_9FIRM</name>
<gene>
    <name evidence="3" type="ORF">SAMN05421834_11085</name>
</gene>
<dbReference type="InterPro" id="IPR012341">
    <property type="entry name" value="6hp_glycosidase-like_sf"/>
</dbReference>
<dbReference type="InterPro" id="IPR035396">
    <property type="entry name" value="Bac_rhamnosid6H"/>
</dbReference>
<organism evidence="3 4">
    <name type="scientific">Halanaerobium kushneri</name>
    <dbReference type="NCBI Taxonomy" id="56779"/>
    <lineage>
        <taxon>Bacteria</taxon>
        <taxon>Bacillati</taxon>
        <taxon>Bacillota</taxon>
        <taxon>Clostridia</taxon>
        <taxon>Halanaerobiales</taxon>
        <taxon>Halanaerobiaceae</taxon>
        <taxon>Halanaerobium</taxon>
    </lineage>
</organism>
<evidence type="ECO:0000259" key="1">
    <source>
        <dbReference type="Pfam" id="PF17389"/>
    </source>
</evidence>
<dbReference type="InterPro" id="IPR008928">
    <property type="entry name" value="6-hairpin_glycosidase_sf"/>
</dbReference>
<evidence type="ECO:0000259" key="2">
    <source>
        <dbReference type="Pfam" id="PF21104"/>
    </source>
</evidence>
<dbReference type="OrthoDB" id="9815108at2"/>
<dbReference type="EMBL" id="FTNC01000010">
    <property type="protein sequence ID" value="SIQ94426.1"/>
    <property type="molecule type" value="Genomic_DNA"/>
</dbReference>
<dbReference type="Gene3D" id="1.50.10.10">
    <property type="match status" value="1"/>
</dbReference>
<accession>A0A1N6WWM8</accession>